<feature type="region of interest" description="Disordered" evidence="1">
    <location>
        <begin position="1"/>
        <end position="40"/>
    </location>
</feature>
<name>A0ABD3GX75_9MARC</name>
<dbReference type="Proteomes" id="UP001633002">
    <property type="component" value="Unassembled WGS sequence"/>
</dbReference>
<evidence type="ECO:0000313" key="3">
    <source>
        <dbReference type="Proteomes" id="UP001633002"/>
    </source>
</evidence>
<accession>A0ABD3GX75</accession>
<dbReference type="EMBL" id="JBJQOH010000006">
    <property type="protein sequence ID" value="KAL3683867.1"/>
    <property type="molecule type" value="Genomic_DNA"/>
</dbReference>
<comment type="caution">
    <text evidence="2">The sequence shown here is derived from an EMBL/GenBank/DDBJ whole genome shotgun (WGS) entry which is preliminary data.</text>
</comment>
<feature type="compositionally biased region" description="Basic and acidic residues" evidence="1">
    <location>
        <begin position="14"/>
        <end position="27"/>
    </location>
</feature>
<feature type="region of interest" description="Disordered" evidence="1">
    <location>
        <begin position="334"/>
        <end position="384"/>
    </location>
</feature>
<evidence type="ECO:0000256" key="1">
    <source>
        <dbReference type="SAM" id="MobiDB-lite"/>
    </source>
</evidence>
<reference evidence="2 3" key="1">
    <citation type="submission" date="2024-09" db="EMBL/GenBank/DDBJ databases">
        <title>Chromosome-scale assembly of Riccia sorocarpa.</title>
        <authorList>
            <person name="Paukszto L."/>
        </authorList>
    </citation>
    <scope>NUCLEOTIDE SEQUENCE [LARGE SCALE GENOMIC DNA]</scope>
    <source>
        <strain evidence="2">LP-2024</strain>
        <tissue evidence="2">Aerial parts of the thallus</tissue>
    </source>
</reference>
<proteinExistence type="predicted"/>
<keyword evidence="3" id="KW-1185">Reference proteome</keyword>
<dbReference type="AlphaFoldDB" id="A0ABD3GX75"/>
<sequence>MKHEASMRAATVKAAKETATAERDEKTMQQQKPKSCPSKKVKKKNIDVSITIGIAGSDVEGEVFDKLTGFMQEHASMGIMAFERGDAHLLLHIQGMMTVHTTSTRKLKQDVKTAIGWDTNPPIGNSVFRKCIKEMVPTGQYMPAIRWLSMAPFSLYRVETLWRSCVSPEDVTIADVDHVIFGQPPSERYMSSSHWTEPTVDINEPDPKLTAAGLNPSDGVEERKPEEHEVDDARTRGKHAISDSTADKDDIDNKPAENNGDEHVKKKKGRRRSEYRGLSYTDAKQLAKEKHPEVVDMDETFESGADRDLTENDLLAAGYMIMKKRNKALKPVKGAIKQEPVSSPERETSPPADYIPLVRPTCSGERMEDPRCDPSAGTSDDDED</sequence>
<protein>
    <submittedName>
        <fullName evidence="2">Uncharacterized protein</fullName>
    </submittedName>
</protein>
<feature type="compositionally biased region" description="Basic and acidic residues" evidence="1">
    <location>
        <begin position="220"/>
        <end position="235"/>
    </location>
</feature>
<feature type="compositionally biased region" description="Basic and acidic residues" evidence="1">
    <location>
        <begin position="285"/>
        <end position="294"/>
    </location>
</feature>
<feature type="compositionally biased region" description="Basic and acidic residues" evidence="1">
    <location>
        <begin position="245"/>
        <end position="264"/>
    </location>
</feature>
<gene>
    <name evidence="2" type="ORF">R1sor_001889</name>
</gene>
<evidence type="ECO:0000313" key="2">
    <source>
        <dbReference type="EMBL" id="KAL3683867.1"/>
    </source>
</evidence>
<feature type="region of interest" description="Disordered" evidence="1">
    <location>
        <begin position="186"/>
        <end position="302"/>
    </location>
</feature>
<organism evidence="2 3">
    <name type="scientific">Riccia sorocarpa</name>
    <dbReference type="NCBI Taxonomy" id="122646"/>
    <lineage>
        <taxon>Eukaryota</taxon>
        <taxon>Viridiplantae</taxon>
        <taxon>Streptophyta</taxon>
        <taxon>Embryophyta</taxon>
        <taxon>Marchantiophyta</taxon>
        <taxon>Marchantiopsida</taxon>
        <taxon>Marchantiidae</taxon>
        <taxon>Marchantiales</taxon>
        <taxon>Ricciaceae</taxon>
        <taxon>Riccia</taxon>
    </lineage>
</organism>